<accession>A0A6G0XY23</accession>
<reference evidence="1 2" key="1">
    <citation type="submission" date="2019-07" db="EMBL/GenBank/DDBJ databases">
        <title>Genomics analysis of Aphanomyces spp. identifies a new class of oomycete effector associated with host adaptation.</title>
        <authorList>
            <person name="Gaulin E."/>
        </authorList>
    </citation>
    <scope>NUCLEOTIDE SEQUENCE [LARGE SCALE GENOMIC DNA]</scope>
    <source>
        <strain evidence="1 2">ATCC 201684</strain>
    </source>
</reference>
<dbReference type="EMBL" id="VJMJ01000002">
    <property type="protein sequence ID" value="KAF0745408.1"/>
    <property type="molecule type" value="Genomic_DNA"/>
</dbReference>
<dbReference type="VEuPathDB" id="FungiDB:AeMF1_001266"/>
<organism evidence="1 2">
    <name type="scientific">Aphanomyces euteiches</name>
    <dbReference type="NCBI Taxonomy" id="100861"/>
    <lineage>
        <taxon>Eukaryota</taxon>
        <taxon>Sar</taxon>
        <taxon>Stramenopiles</taxon>
        <taxon>Oomycota</taxon>
        <taxon>Saprolegniomycetes</taxon>
        <taxon>Saprolegniales</taxon>
        <taxon>Verrucalvaceae</taxon>
        <taxon>Aphanomyces</taxon>
    </lineage>
</organism>
<comment type="caution">
    <text evidence="1">The sequence shown here is derived from an EMBL/GenBank/DDBJ whole genome shotgun (WGS) entry which is preliminary data.</text>
</comment>
<proteinExistence type="predicted"/>
<sequence length="77" mass="9054">MNVGWEKQTKHQLHVQMSVLESMDKLQQAHARALRMRSRSEKEEVDAQAEYNRAMFNLLRLQLKHERATSLPIPLEA</sequence>
<keyword evidence="2" id="KW-1185">Reference proteome</keyword>
<evidence type="ECO:0000313" key="1">
    <source>
        <dbReference type="EMBL" id="KAF0745408.1"/>
    </source>
</evidence>
<name>A0A6G0XY23_9STRA</name>
<gene>
    <name evidence="1" type="ORF">Ae201684_000427</name>
</gene>
<protein>
    <submittedName>
        <fullName evidence="1">Uncharacterized protein</fullName>
    </submittedName>
</protein>
<dbReference type="Proteomes" id="UP000481153">
    <property type="component" value="Unassembled WGS sequence"/>
</dbReference>
<dbReference type="AlphaFoldDB" id="A0A6G0XY23"/>
<evidence type="ECO:0000313" key="2">
    <source>
        <dbReference type="Proteomes" id="UP000481153"/>
    </source>
</evidence>